<evidence type="ECO:0000256" key="1">
    <source>
        <dbReference type="ARBA" id="ARBA00022857"/>
    </source>
</evidence>
<dbReference type="PANTHER" id="PTHR48106">
    <property type="entry name" value="QUINONE OXIDOREDUCTASE PIG3-RELATED"/>
    <property type="match status" value="1"/>
</dbReference>
<organism evidence="4 5">
    <name type="scientific">Ditylenchus destructor</name>
    <dbReference type="NCBI Taxonomy" id="166010"/>
    <lineage>
        <taxon>Eukaryota</taxon>
        <taxon>Metazoa</taxon>
        <taxon>Ecdysozoa</taxon>
        <taxon>Nematoda</taxon>
        <taxon>Chromadorea</taxon>
        <taxon>Rhabditida</taxon>
        <taxon>Tylenchina</taxon>
        <taxon>Tylenchomorpha</taxon>
        <taxon>Sphaerularioidea</taxon>
        <taxon>Anguinidae</taxon>
        <taxon>Anguininae</taxon>
        <taxon>Ditylenchus</taxon>
    </lineage>
</organism>
<keyword evidence="1" id="KW-0521">NADP</keyword>
<dbReference type="Gene3D" id="3.40.50.720">
    <property type="entry name" value="NAD(P)-binding Rossmann-like Domain"/>
    <property type="match status" value="1"/>
</dbReference>
<keyword evidence="2" id="KW-0560">Oxidoreductase</keyword>
<feature type="compositionally biased region" description="Basic and acidic residues" evidence="3">
    <location>
        <begin position="23"/>
        <end position="43"/>
    </location>
</feature>
<feature type="compositionally biased region" description="Basic residues" evidence="3">
    <location>
        <begin position="415"/>
        <end position="426"/>
    </location>
</feature>
<dbReference type="GO" id="GO:0003960">
    <property type="term" value="F:quinone reductase (NADPH) activity"/>
    <property type="evidence" value="ECO:0007669"/>
    <property type="project" value="TreeGrafter"/>
</dbReference>
<sequence length="560" mass="62538">MLARCGPARCTPVAPAAIRHHRGADADEQHRRDQRPAEFEVSGRQRPFACGQRARPGEAEHQLRHQERGPVPAHGRRLVRARQQPAVEGPRDGAQDHVEVARHQPQPEQLPPFAAAEHQQHARHRQQRAADLAAADARAEEEGAHREHPQRQARADQRHVDGRGGLQRQVLEGVVQADAQQAEHRRQRRDQLPHHAADHGIAGPQQRRNEEQEDGEGSEALRLCLHGRRLYRAMIPAPSPEAQTWQDACPTFNPFLTFFPERGDRNDEEQSRPYRPPWRSRRTEDRRGGGRRARSGRDPHPPQGRGPELHRHLPAQRALPVPDAAAAGHGSLGVVEAVGEGVTHLKAGDRAAYASQPPGAYSETAGDAGEERLQAARRHLLRDRCRHDAQGLTTQYLLKKTLPAEGLQAGDFHRVPCRGRRRRPHRMPVGQGPGPAADRHSRQRRQVQARAGARRSARHQLQHRELRRPREGDHRGKGVKVVYDSVGKDTFEGSIDCLRPFGLLAIFGNGSGPVPPVTSACWPPRARSTSPGPRSSPTWPRAKARRRWPTTCSRWCAAAR</sequence>
<feature type="region of interest" description="Disordered" evidence="3">
    <location>
        <begin position="114"/>
        <end position="161"/>
    </location>
</feature>
<feature type="compositionally biased region" description="Basic residues" evidence="3">
    <location>
        <begin position="441"/>
        <end position="461"/>
    </location>
</feature>
<feature type="region of interest" description="Disordered" evidence="3">
    <location>
        <begin position="409"/>
        <end position="477"/>
    </location>
</feature>
<dbReference type="GO" id="GO:0005829">
    <property type="term" value="C:cytosol"/>
    <property type="evidence" value="ECO:0007669"/>
    <property type="project" value="TreeGrafter"/>
</dbReference>
<dbReference type="EMBL" id="JAKKPZ010000820">
    <property type="protein sequence ID" value="KAI1692124.1"/>
    <property type="molecule type" value="Genomic_DNA"/>
</dbReference>
<feature type="region of interest" description="Disordered" evidence="3">
    <location>
        <begin position="176"/>
        <end position="218"/>
    </location>
</feature>
<accession>A0AAD4MEX3</accession>
<evidence type="ECO:0000313" key="4">
    <source>
        <dbReference type="EMBL" id="KAI1692124.1"/>
    </source>
</evidence>
<keyword evidence="5" id="KW-1185">Reference proteome</keyword>
<evidence type="ECO:0000256" key="2">
    <source>
        <dbReference type="ARBA" id="ARBA00023002"/>
    </source>
</evidence>
<dbReference type="SUPFAM" id="SSF50129">
    <property type="entry name" value="GroES-like"/>
    <property type="match status" value="1"/>
</dbReference>
<feature type="compositionally biased region" description="Basic and acidic residues" evidence="3">
    <location>
        <begin position="55"/>
        <end position="68"/>
    </location>
</feature>
<feature type="region of interest" description="Disordered" evidence="3">
    <location>
        <begin position="522"/>
        <end position="545"/>
    </location>
</feature>
<protein>
    <submittedName>
        <fullName evidence="4">Zinc-binding dehydrogenase domain-containing protein</fullName>
    </submittedName>
</protein>
<dbReference type="InterPro" id="IPR011032">
    <property type="entry name" value="GroES-like_sf"/>
</dbReference>
<dbReference type="SUPFAM" id="SSF51735">
    <property type="entry name" value="NAD(P)-binding Rossmann-fold domains"/>
    <property type="match status" value="1"/>
</dbReference>
<feature type="compositionally biased region" description="Low complexity" evidence="3">
    <location>
        <begin position="523"/>
        <end position="541"/>
    </location>
</feature>
<dbReference type="InterPro" id="IPR036291">
    <property type="entry name" value="NAD(P)-bd_dom_sf"/>
</dbReference>
<dbReference type="GO" id="GO:0035925">
    <property type="term" value="F:mRNA 3'-UTR AU-rich region binding"/>
    <property type="evidence" value="ECO:0007669"/>
    <property type="project" value="TreeGrafter"/>
</dbReference>
<comment type="caution">
    <text evidence="4">The sequence shown here is derived from an EMBL/GenBank/DDBJ whole genome shotgun (WGS) entry which is preliminary data.</text>
</comment>
<name>A0AAD4MEX3_9BILA</name>
<reference evidence="4" key="1">
    <citation type="submission" date="2022-01" db="EMBL/GenBank/DDBJ databases">
        <title>Genome Sequence Resource for Two Populations of Ditylenchus destructor, the Migratory Endoparasitic Phytonematode.</title>
        <authorList>
            <person name="Zhang H."/>
            <person name="Lin R."/>
            <person name="Xie B."/>
        </authorList>
    </citation>
    <scope>NUCLEOTIDE SEQUENCE</scope>
    <source>
        <strain evidence="4">BazhouSP</strain>
    </source>
</reference>
<feature type="compositionally biased region" description="Basic and acidic residues" evidence="3">
    <location>
        <begin position="137"/>
        <end position="161"/>
    </location>
</feature>
<evidence type="ECO:0000256" key="3">
    <source>
        <dbReference type="SAM" id="MobiDB-lite"/>
    </source>
</evidence>
<feature type="region of interest" description="Disordered" evidence="3">
    <location>
        <begin position="16"/>
        <end position="77"/>
    </location>
</feature>
<feature type="compositionally biased region" description="Basic and acidic residues" evidence="3">
    <location>
        <begin position="462"/>
        <end position="476"/>
    </location>
</feature>
<dbReference type="AlphaFoldDB" id="A0AAD4MEX3"/>
<dbReference type="Proteomes" id="UP001201812">
    <property type="component" value="Unassembled WGS sequence"/>
</dbReference>
<dbReference type="GO" id="GO:0070402">
    <property type="term" value="F:NADPH binding"/>
    <property type="evidence" value="ECO:0007669"/>
    <property type="project" value="TreeGrafter"/>
</dbReference>
<dbReference type="Gene3D" id="3.90.180.10">
    <property type="entry name" value="Medium-chain alcohol dehydrogenases, catalytic domain"/>
    <property type="match status" value="1"/>
</dbReference>
<feature type="compositionally biased region" description="Basic and acidic residues" evidence="3">
    <location>
        <begin position="181"/>
        <end position="198"/>
    </location>
</feature>
<feature type="region of interest" description="Disordered" evidence="3">
    <location>
        <begin position="256"/>
        <end position="310"/>
    </location>
</feature>
<proteinExistence type="predicted"/>
<dbReference type="PANTHER" id="PTHR48106:SF13">
    <property type="entry name" value="QUINONE OXIDOREDUCTASE-RELATED"/>
    <property type="match status" value="1"/>
</dbReference>
<evidence type="ECO:0000313" key="5">
    <source>
        <dbReference type="Proteomes" id="UP001201812"/>
    </source>
</evidence>
<feature type="compositionally biased region" description="Basic and acidic residues" evidence="3">
    <location>
        <begin position="261"/>
        <end position="272"/>
    </location>
</feature>
<gene>
    <name evidence="4" type="ORF">DdX_21425</name>
</gene>